<keyword evidence="4" id="KW-0408">Iron</keyword>
<dbReference type="RefSeq" id="WP_184015062.1">
    <property type="nucleotide sequence ID" value="NZ_JACIJC010000001.1"/>
</dbReference>
<evidence type="ECO:0000256" key="1">
    <source>
        <dbReference type="ARBA" id="ARBA00001954"/>
    </source>
</evidence>
<organism evidence="8 9">
    <name type="scientific">Sphingobium boeckii</name>
    <dbReference type="NCBI Taxonomy" id="1082345"/>
    <lineage>
        <taxon>Bacteria</taxon>
        <taxon>Pseudomonadati</taxon>
        <taxon>Pseudomonadota</taxon>
        <taxon>Alphaproteobacteria</taxon>
        <taxon>Sphingomonadales</taxon>
        <taxon>Sphingomonadaceae</taxon>
        <taxon>Sphingobium</taxon>
    </lineage>
</organism>
<comment type="caution">
    <text evidence="8">The sequence shown here is derived from an EMBL/GenBank/DDBJ whole genome shotgun (WGS) entry which is preliminary data.</text>
</comment>
<protein>
    <recommendedName>
        <fullName evidence="6">2-oxoadipate dioxygenase/decarboxylase</fullName>
        <ecNumber evidence="6">1.13.11.93</ecNumber>
    </recommendedName>
    <alternativeName>
        <fullName evidence="7">2-hydroxyglutarate synthase</fullName>
    </alternativeName>
</protein>
<dbReference type="Gene3D" id="3.10.180.50">
    <property type="match status" value="1"/>
</dbReference>
<dbReference type="EMBL" id="JACIJC010000001">
    <property type="protein sequence ID" value="MBB5684602.1"/>
    <property type="molecule type" value="Genomic_DNA"/>
</dbReference>
<reference evidence="8 9" key="1">
    <citation type="submission" date="2020-08" db="EMBL/GenBank/DDBJ databases">
        <title>Genomic Encyclopedia of Type Strains, Phase IV (KMG-IV): sequencing the most valuable type-strain genomes for metagenomic binning, comparative biology and taxonomic classification.</title>
        <authorList>
            <person name="Goeker M."/>
        </authorList>
    </citation>
    <scope>NUCLEOTIDE SEQUENCE [LARGE SCALE GENOMIC DNA]</scope>
    <source>
        <strain evidence="8 9">DSM 25079</strain>
    </source>
</reference>
<dbReference type="PANTHER" id="PTHR31136">
    <property type="entry name" value="DUF1338 DOMAIN-CONTAINING PROTEIN"/>
    <property type="match status" value="1"/>
</dbReference>
<sequence length="338" mass="36356">MTVPHSCDAASLVAGVLGQKRADWLIARIATPIERSALAANAPSRAEIAIALNLLLVDDLLRRVPTGASYVEDRHAAGSRILFDHGALRTIAFGNGQAQDGHGRFDRLLAPLGYAVNGVYPLPALKMTGYAYAHRDLPEAIPQFFVSELHVDRFSPAFQQAATRVFGTAADPINGQAKVALAALMDDRRIARDRACSLLPVLAGAFARHHERPMLTDYDLLLAESPEAAWIATEGNAFNHATDRVANVDAVAEAQRRIGRPIKDKIEVSANGGVRQTAFRADPVERAFGVPGGPDITRRVPGSFYEFITRARDPATGKLDLTFDSGNAQGIFAMTEAA</sequence>
<dbReference type="PANTHER" id="PTHR31136:SF5">
    <property type="entry name" value="2-OXOADIPATE DIOXYGENASE_DECARBOXYLASE, CHLOROPLASTIC"/>
    <property type="match status" value="1"/>
</dbReference>
<keyword evidence="9" id="KW-1185">Reference proteome</keyword>
<evidence type="ECO:0000256" key="4">
    <source>
        <dbReference type="ARBA" id="ARBA00023004"/>
    </source>
</evidence>
<dbReference type="EC" id="1.13.11.93" evidence="6"/>
<evidence type="ECO:0000256" key="5">
    <source>
        <dbReference type="ARBA" id="ARBA00035013"/>
    </source>
</evidence>
<dbReference type="InterPro" id="IPR009770">
    <property type="entry name" value="HGLS"/>
</dbReference>
<keyword evidence="2" id="KW-0223">Dioxygenase</keyword>
<evidence type="ECO:0000256" key="2">
    <source>
        <dbReference type="ARBA" id="ARBA00022964"/>
    </source>
</evidence>
<dbReference type="GO" id="GO:0051213">
    <property type="term" value="F:dioxygenase activity"/>
    <property type="evidence" value="ECO:0007669"/>
    <property type="project" value="UniProtKB-KW"/>
</dbReference>
<comment type="similarity">
    <text evidence="5">Belongs to the 2-oxoadipate dioxygenase/decarboxylase family.</text>
</comment>
<evidence type="ECO:0000313" key="8">
    <source>
        <dbReference type="EMBL" id="MBB5684602.1"/>
    </source>
</evidence>
<proteinExistence type="inferred from homology"/>
<comment type="cofactor">
    <cofactor evidence="1">
        <name>Fe(2+)</name>
        <dbReference type="ChEBI" id="CHEBI:29033"/>
    </cofactor>
</comment>
<name>A0A7W9ECZ6_9SPHN</name>
<accession>A0A7W9ECZ6</accession>
<evidence type="ECO:0000256" key="7">
    <source>
        <dbReference type="ARBA" id="ARBA00035045"/>
    </source>
</evidence>
<dbReference type="SMART" id="SM01150">
    <property type="entry name" value="DUF1338"/>
    <property type="match status" value="1"/>
</dbReference>
<dbReference type="Pfam" id="PF07063">
    <property type="entry name" value="HGLS"/>
    <property type="match status" value="1"/>
</dbReference>
<dbReference type="AlphaFoldDB" id="A0A7W9ECZ6"/>
<evidence type="ECO:0000256" key="6">
    <source>
        <dbReference type="ARBA" id="ARBA00035023"/>
    </source>
</evidence>
<evidence type="ECO:0000256" key="3">
    <source>
        <dbReference type="ARBA" id="ARBA00023002"/>
    </source>
</evidence>
<evidence type="ECO:0000313" key="9">
    <source>
        <dbReference type="Proteomes" id="UP000549617"/>
    </source>
</evidence>
<keyword evidence="3" id="KW-0560">Oxidoreductase</keyword>
<dbReference type="Proteomes" id="UP000549617">
    <property type="component" value="Unassembled WGS sequence"/>
</dbReference>
<gene>
    <name evidence="8" type="ORF">FHS49_000593</name>
</gene>